<keyword evidence="7" id="KW-0677">Repeat</keyword>
<reference evidence="18 19" key="1">
    <citation type="submission" date="2016-10" db="EMBL/GenBank/DDBJ databases">
        <authorList>
            <person name="de Groot N.N."/>
        </authorList>
    </citation>
    <scope>NUCLEOTIDE SEQUENCE [LARGE SCALE GENOMIC DNA]</scope>
    <source>
        <strain evidence="18 19">DSM 10495</strain>
    </source>
</reference>
<name>A0A1H4PX63_9MICC</name>
<keyword evidence="3 14" id="KW-1003">Cell membrane</keyword>
<dbReference type="PIRSF" id="PIRSF006404">
    <property type="entry name" value="UCP006404_Pept_M50_CBS"/>
    <property type="match status" value="1"/>
</dbReference>
<feature type="transmembrane region" description="Helical" evidence="14">
    <location>
        <begin position="110"/>
        <end position="130"/>
    </location>
</feature>
<comment type="cofactor">
    <cofactor evidence="14 16">
        <name>Zn(2+)</name>
        <dbReference type="ChEBI" id="CHEBI:29105"/>
    </cofactor>
    <text evidence="14 16">Binds 1 zinc ion per subunit.</text>
</comment>
<feature type="active site" evidence="15">
    <location>
        <position position="71"/>
    </location>
</feature>
<evidence type="ECO:0000256" key="3">
    <source>
        <dbReference type="ARBA" id="ARBA00022475"/>
    </source>
</evidence>
<keyword evidence="9 14" id="KW-0862">Zinc</keyword>
<evidence type="ECO:0000256" key="7">
    <source>
        <dbReference type="ARBA" id="ARBA00022737"/>
    </source>
</evidence>
<dbReference type="GO" id="GO:0046872">
    <property type="term" value="F:metal ion binding"/>
    <property type="evidence" value="ECO:0007669"/>
    <property type="project" value="UniProtKB-UniRule"/>
</dbReference>
<feature type="binding site" evidence="16">
    <location>
        <position position="166"/>
    </location>
    <ligand>
        <name>Zn(2+)</name>
        <dbReference type="ChEBI" id="CHEBI:29105"/>
        <note>catalytic</note>
    </ligand>
</feature>
<dbReference type="CDD" id="cd06164">
    <property type="entry name" value="S2P-M50_SpoIVFB_CBS"/>
    <property type="match status" value="1"/>
</dbReference>
<evidence type="ECO:0000256" key="13">
    <source>
        <dbReference type="ARBA" id="ARBA00023136"/>
    </source>
</evidence>
<feature type="binding site" evidence="16">
    <location>
        <position position="74"/>
    </location>
    <ligand>
        <name>Zn(2+)</name>
        <dbReference type="ChEBI" id="CHEBI:29105"/>
        <note>catalytic</note>
    </ligand>
</feature>
<keyword evidence="4 14" id="KW-0645">Protease</keyword>
<keyword evidence="6 14" id="KW-0479">Metal-binding</keyword>
<organism evidence="18 19">
    <name type="scientific">Arthrobacter woluwensis</name>
    <dbReference type="NCBI Taxonomy" id="156980"/>
    <lineage>
        <taxon>Bacteria</taxon>
        <taxon>Bacillati</taxon>
        <taxon>Actinomycetota</taxon>
        <taxon>Actinomycetes</taxon>
        <taxon>Micrococcales</taxon>
        <taxon>Micrococcaceae</taxon>
        <taxon>Arthrobacter</taxon>
    </lineage>
</organism>
<evidence type="ECO:0000256" key="2">
    <source>
        <dbReference type="ARBA" id="ARBA00007931"/>
    </source>
</evidence>
<dbReference type="Proteomes" id="UP000182652">
    <property type="component" value="Unassembled WGS sequence"/>
</dbReference>
<evidence type="ECO:0000256" key="8">
    <source>
        <dbReference type="ARBA" id="ARBA00022801"/>
    </source>
</evidence>
<dbReference type="GO" id="GO:0008237">
    <property type="term" value="F:metallopeptidase activity"/>
    <property type="evidence" value="ECO:0007669"/>
    <property type="project" value="UniProtKB-UniRule"/>
</dbReference>
<protein>
    <recommendedName>
        <fullName evidence="14">Zinc metalloprotease</fullName>
    </recommendedName>
</protein>
<accession>A0A1H4PX63</accession>
<gene>
    <name evidence="18" type="ORF">SAMN04489745_2119</name>
</gene>
<dbReference type="GO" id="GO:0005886">
    <property type="term" value="C:plasma membrane"/>
    <property type="evidence" value="ECO:0007669"/>
    <property type="project" value="UniProtKB-SubCell"/>
</dbReference>
<evidence type="ECO:0000256" key="16">
    <source>
        <dbReference type="PIRSR" id="PIRSR006404-2"/>
    </source>
</evidence>
<evidence type="ECO:0000313" key="18">
    <source>
        <dbReference type="EMBL" id="SEC11979.1"/>
    </source>
</evidence>
<evidence type="ECO:0000256" key="5">
    <source>
        <dbReference type="ARBA" id="ARBA00022692"/>
    </source>
</evidence>
<dbReference type="PANTHER" id="PTHR39188:SF3">
    <property type="entry name" value="STAGE IV SPORULATION PROTEIN FB"/>
    <property type="match status" value="1"/>
</dbReference>
<evidence type="ECO:0000256" key="10">
    <source>
        <dbReference type="ARBA" id="ARBA00022989"/>
    </source>
</evidence>
<dbReference type="RefSeq" id="WP_066212448.1">
    <property type="nucleotide sequence ID" value="NZ_FNSN01000003.1"/>
</dbReference>
<feature type="transmembrane region" description="Helical" evidence="14">
    <location>
        <begin position="48"/>
        <end position="69"/>
    </location>
</feature>
<keyword evidence="8 14" id="KW-0378">Hydrolase</keyword>
<evidence type="ECO:0000256" key="14">
    <source>
        <dbReference type="PIRNR" id="PIRNR006404"/>
    </source>
</evidence>
<feature type="domain" description="Peptidase M50" evidence="17">
    <location>
        <begin position="59"/>
        <end position="133"/>
    </location>
</feature>
<feature type="domain" description="Peptidase M50" evidence="17">
    <location>
        <begin position="143"/>
        <end position="192"/>
    </location>
</feature>
<dbReference type="InterPro" id="IPR008915">
    <property type="entry name" value="Peptidase_M50"/>
</dbReference>
<proteinExistence type="inferred from homology"/>
<evidence type="ECO:0000256" key="12">
    <source>
        <dbReference type="ARBA" id="ARBA00023122"/>
    </source>
</evidence>
<evidence type="ECO:0000313" key="19">
    <source>
        <dbReference type="Proteomes" id="UP000182652"/>
    </source>
</evidence>
<dbReference type="GO" id="GO:0006508">
    <property type="term" value="P:proteolysis"/>
    <property type="evidence" value="ECO:0007669"/>
    <property type="project" value="UniProtKB-KW"/>
</dbReference>
<comment type="subcellular location">
    <subcellularLocation>
        <location evidence="1 14">Cell membrane</location>
        <topology evidence="1 14">Multi-pass membrane protein</topology>
    </subcellularLocation>
</comment>
<comment type="similarity">
    <text evidence="2 14">Belongs to the peptidase M50B family.</text>
</comment>
<evidence type="ECO:0000256" key="9">
    <source>
        <dbReference type="ARBA" id="ARBA00022833"/>
    </source>
</evidence>
<feature type="transmembrane region" description="Helical" evidence="14">
    <location>
        <begin position="21"/>
        <end position="42"/>
    </location>
</feature>
<keyword evidence="11 14" id="KW-0482">Metalloprotease</keyword>
<dbReference type="EMBL" id="FNSN01000003">
    <property type="protein sequence ID" value="SEC11979.1"/>
    <property type="molecule type" value="Genomic_DNA"/>
</dbReference>
<evidence type="ECO:0000256" key="1">
    <source>
        <dbReference type="ARBA" id="ARBA00004651"/>
    </source>
</evidence>
<evidence type="ECO:0000256" key="11">
    <source>
        <dbReference type="ARBA" id="ARBA00023049"/>
    </source>
</evidence>
<keyword evidence="19" id="KW-1185">Reference proteome</keyword>
<sequence length="381" mass="40175">MSSVTSRDGLRLGRLWGIPIYLAYSWFIIAAFTVVTFGPMLAGSQPALGFGAYVVAFMYAVLLLLSVLAHELAHALTAMIFGWASEKIVLNLWGGHTQFTEFKATPWRSVLVAFAGPVANFVLAGLGWLAATLTQPDGVAGILLWIFTWANFVIAIFNVLPGLPLDGGRLVETIVWTSTGNREKGTIAAGWAGRIIVVLIVLYFIVRPFLLGEGLDFKFAIITLLVAGFLWMGASEAIRVARMRGRLPAIHAAQLAEPAYGVPQDLPVAQLFSVARPGTAFVVIAPDGSPQAVVDPSAVAAVPAGLLPTTPVSAVSVPLAPGAYVPDHAAGKELIDYLSALDGNQYAVVDSQGRVTGLLRQATVVAALTGRPEGPGRAGTH</sequence>
<dbReference type="InterPro" id="IPR016483">
    <property type="entry name" value="UCP006404_Pept_M50_CBS"/>
</dbReference>
<dbReference type="AlphaFoldDB" id="A0A1H4PX63"/>
<evidence type="ECO:0000256" key="15">
    <source>
        <dbReference type="PIRSR" id="PIRSR006404-1"/>
    </source>
</evidence>
<feature type="transmembrane region" description="Helical" evidence="14">
    <location>
        <begin position="186"/>
        <end position="205"/>
    </location>
</feature>
<keyword evidence="13 14" id="KW-0472">Membrane</keyword>
<dbReference type="PANTHER" id="PTHR39188">
    <property type="entry name" value="MEMBRANE-ASSOCIATED ZINC METALLOPROTEASE M50B"/>
    <property type="match status" value="1"/>
</dbReference>
<evidence type="ECO:0000259" key="17">
    <source>
        <dbReference type="Pfam" id="PF02163"/>
    </source>
</evidence>
<dbReference type="Pfam" id="PF02163">
    <property type="entry name" value="Peptidase_M50"/>
    <property type="match status" value="2"/>
</dbReference>
<keyword evidence="5 14" id="KW-0812">Transmembrane</keyword>
<feature type="transmembrane region" description="Helical" evidence="14">
    <location>
        <begin position="142"/>
        <end position="165"/>
    </location>
</feature>
<keyword evidence="12" id="KW-0129">CBS domain</keyword>
<evidence type="ECO:0000256" key="6">
    <source>
        <dbReference type="ARBA" id="ARBA00022723"/>
    </source>
</evidence>
<keyword evidence="10 14" id="KW-1133">Transmembrane helix</keyword>
<feature type="transmembrane region" description="Helical" evidence="14">
    <location>
        <begin position="217"/>
        <end position="234"/>
    </location>
</feature>
<evidence type="ECO:0000256" key="4">
    <source>
        <dbReference type="ARBA" id="ARBA00022670"/>
    </source>
</evidence>
<feature type="binding site" evidence="16">
    <location>
        <position position="70"/>
    </location>
    <ligand>
        <name>Zn(2+)</name>
        <dbReference type="ChEBI" id="CHEBI:29105"/>
        <note>catalytic</note>
    </ligand>
</feature>
<dbReference type="STRING" id="156980.SAMN04489745_2119"/>